<protein>
    <recommendedName>
        <fullName evidence="3">Solute-binding protein family 3/N-terminal domain-containing protein</fullName>
    </recommendedName>
</protein>
<evidence type="ECO:0008006" key="3">
    <source>
        <dbReference type="Google" id="ProtNLM"/>
    </source>
</evidence>
<accession>A0AAW7Z2J6</accession>
<gene>
    <name evidence="1" type="ORF">Q4527_09695</name>
</gene>
<dbReference type="AlphaFoldDB" id="A0AAW7Z2J6"/>
<dbReference type="RefSeq" id="WP_082819670.1">
    <property type="nucleotide sequence ID" value="NZ_CP015346.1"/>
</dbReference>
<sequence length="268" mass="30782">MGDIKRTFYCLLFIFGGNLAQAEQYIIGAQNIEYFPHYDFTSNVDKGVGWAILEAFSDASGHEFVYLDMPVRRLQIELNKGNVDFVYPDNPRWNSEGTTLGEKTFSKPVAHTLSGTLIRSEDIGKGLNFIKKLAIPQGFTPVKWQKRIDDNLLSVVPIEETYNALSLLQHKEVDAVDVEYHVGKYFTQSYPQLGPFSVDVTLPFIDVPFLLSTLRHPEIIKELNLFLVNNPRLISDIYEKYDISLPEDLIERFRTEQNVEEDDVWKPL</sequence>
<dbReference type="Gene3D" id="3.40.190.10">
    <property type="entry name" value="Periplasmic binding protein-like II"/>
    <property type="match status" value="2"/>
</dbReference>
<dbReference type="Proteomes" id="UP001170717">
    <property type="component" value="Unassembled WGS sequence"/>
</dbReference>
<name>A0AAW7Z2J6_9ALTE</name>
<dbReference type="EMBL" id="JAUOQI010000005">
    <property type="protein sequence ID" value="MDO6577668.1"/>
    <property type="molecule type" value="Genomic_DNA"/>
</dbReference>
<dbReference type="SUPFAM" id="SSF53850">
    <property type="entry name" value="Periplasmic binding protein-like II"/>
    <property type="match status" value="1"/>
</dbReference>
<proteinExistence type="predicted"/>
<reference evidence="1" key="1">
    <citation type="submission" date="2023-07" db="EMBL/GenBank/DDBJ databases">
        <title>Genome content predicts the carbon catabolic preferences of heterotrophic bacteria.</title>
        <authorList>
            <person name="Gralka M."/>
        </authorList>
    </citation>
    <scope>NUCLEOTIDE SEQUENCE</scope>
    <source>
        <strain evidence="1">F2M12</strain>
    </source>
</reference>
<organism evidence="1 2">
    <name type="scientific">Alteromonas stellipolaris</name>
    <dbReference type="NCBI Taxonomy" id="233316"/>
    <lineage>
        <taxon>Bacteria</taxon>
        <taxon>Pseudomonadati</taxon>
        <taxon>Pseudomonadota</taxon>
        <taxon>Gammaproteobacteria</taxon>
        <taxon>Alteromonadales</taxon>
        <taxon>Alteromonadaceae</taxon>
        <taxon>Alteromonas/Salinimonas group</taxon>
        <taxon>Alteromonas</taxon>
    </lineage>
</organism>
<evidence type="ECO:0000313" key="2">
    <source>
        <dbReference type="Proteomes" id="UP001170717"/>
    </source>
</evidence>
<comment type="caution">
    <text evidence="1">The sequence shown here is derived from an EMBL/GenBank/DDBJ whole genome shotgun (WGS) entry which is preliminary data.</text>
</comment>
<evidence type="ECO:0000313" key="1">
    <source>
        <dbReference type="EMBL" id="MDO6577668.1"/>
    </source>
</evidence>